<keyword evidence="3" id="KW-1185">Reference proteome</keyword>
<evidence type="ECO:0000256" key="1">
    <source>
        <dbReference type="SAM" id="MobiDB-lite"/>
    </source>
</evidence>
<evidence type="ECO:0000313" key="2">
    <source>
        <dbReference type="EMBL" id="MFC4265704.1"/>
    </source>
</evidence>
<accession>A0ABV8QZR1</accession>
<organism evidence="2 3">
    <name type="scientific">Arthrobacter cryoconiti</name>
    <dbReference type="NCBI Taxonomy" id="748907"/>
    <lineage>
        <taxon>Bacteria</taxon>
        <taxon>Bacillati</taxon>
        <taxon>Actinomycetota</taxon>
        <taxon>Actinomycetes</taxon>
        <taxon>Micrococcales</taxon>
        <taxon>Micrococcaceae</taxon>
        <taxon>Arthrobacter</taxon>
    </lineage>
</organism>
<dbReference type="Proteomes" id="UP001595773">
    <property type="component" value="Unassembled WGS sequence"/>
</dbReference>
<name>A0ABV8QZR1_9MICC</name>
<feature type="compositionally biased region" description="Basic and acidic residues" evidence="1">
    <location>
        <begin position="120"/>
        <end position="136"/>
    </location>
</feature>
<comment type="caution">
    <text evidence="2">The sequence shown here is derived from an EMBL/GenBank/DDBJ whole genome shotgun (WGS) entry which is preliminary data.</text>
</comment>
<reference evidence="3" key="1">
    <citation type="journal article" date="2019" name="Int. J. Syst. Evol. Microbiol.">
        <title>The Global Catalogue of Microorganisms (GCM) 10K type strain sequencing project: providing services to taxonomists for standard genome sequencing and annotation.</title>
        <authorList>
            <consortium name="The Broad Institute Genomics Platform"/>
            <consortium name="The Broad Institute Genome Sequencing Center for Infectious Disease"/>
            <person name="Wu L."/>
            <person name="Ma J."/>
        </authorList>
    </citation>
    <scope>NUCLEOTIDE SEQUENCE [LARGE SCALE GENOMIC DNA]</scope>
    <source>
        <strain evidence="3">CGMCC 1.10698</strain>
    </source>
</reference>
<protein>
    <submittedName>
        <fullName evidence="2">Uncharacterized protein</fullName>
    </submittedName>
</protein>
<feature type="region of interest" description="Disordered" evidence="1">
    <location>
        <begin position="103"/>
        <end position="154"/>
    </location>
</feature>
<gene>
    <name evidence="2" type="ORF">ACFOW9_08820</name>
</gene>
<dbReference type="EMBL" id="JBHSCQ010000010">
    <property type="protein sequence ID" value="MFC4265704.1"/>
    <property type="molecule type" value="Genomic_DNA"/>
</dbReference>
<dbReference type="RefSeq" id="WP_230067497.1">
    <property type="nucleotide sequence ID" value="NZ_BAABLL010000004.1"/>
</dbReference>
<proteinExistence type="predicted"/>
<evidence type="ECO:0000313" key="3">
    <source>
        <dbReference type="Proteomes" id="UP001595773"/>
    </source>
</evidence>
<sequence length="154" mass="17025">MVDDRVPGLSRNTSTDRKDLVFDTLRREILAARLKVTLDEQLRRPTSSPVQRLAKMKLPPIVNPAHRVVEIAALSELQSVMAPISLKPGESIRVVPASANRRVEPHGFTGFAKSGRVKRGKDPRGKSDANDRRDGRLATPAVFPAETPQSPMMR</sequence>